<evidence type="ECO:0000256" key="1">
    <source>
        <dbReference type="SAM" id="MobiDB-lite"/>
    </source>
</evidence>
<evidence type="ECO:0000256" key="2">
    <source>
        <dbReference type="SAM" id="Phobius"/>
    </source>
</evidence>
<protein>
    <submittedName>
        <fullName evidence="3">Uncharacterized protein</fullName>
    </submittedName>
</protein>
<comment type="caution">
    <text evidence="3">The sequence shown here is derived from an EMBL/GenBank/DDBJ whole genome shotgun (WGS) entry which is preliminary data.</text>
</comment>
<keyword evidence="2" id="KW-0812">Transmembrane</keyword>
<feature type="compositionally biased region" description="Pro residues" evidence="1">
    <location>
        <begin position="90"/>
        <end position="102"/>
    </location>
</feature>
<keyword evidence="2" id="KW-1133">Transmembrane helix</keyword>
<keyword evidence="4" id="KW-1185">Reference proteome</keyword>
<keyword evidence="2" id="KW-0472">Membrane</keyword>
<feature type="transmembrane region" description="Helical" evidence="2">
    <location>
        <begin position="44"/>
        <end position="64"/>
    </location>
</feature>
<evidence type="ECO:0000313" key="4">
    <source>
        <dbReference type="Proteomes" id="UP001501747"/>
    </source>
</evidence>
<feature type="region of interest" description="Disordered" evidence="1">
    <location>
        <begin position="66"/>
        <end position="102"/>
    </location>
</feature>
<reference evidence="4" key="1">
    <citation type="journal article" date="2019" name="Int. J. Syst. Evol. Microbiol.">
        <title>The Global Catalogue of Microorganisms (GCM) 10K type strain sequencing project: providing services to taxonomists for standard genome sequencing and annotation.</title>
        <authorList>
            <consortium name="The Broad Institute Genomics Platform"/>
            <consortium name="The Broad Institute Genome Sequencing Center for Infectious Disease"/>
            <person name="Wu L."/>
            <person name="Ma J."/>
        </authorList>
    </citation>
    <scope>NUCLEOTIDE SEQUENCE [LARGE SCALE GENOMIC DNA]</scope>
    <source>
        <strain evidence="4">JCM 17342</strain>
    </source>
</reference>
<organism evidence="3 4">
    <name type="scientific">Allokutzneria multivorans</name>
    <dbReference type="NCBI Taxonomy" id="1142134"/>
    <lineage>
        <taxon>Bacteria</taxon>
        <taxon>Bacillati</taxon>
        <taxon>Actinomycetota</taxon>
        <taxon>Actinomycetes</taxon>
        <taxon>Pseudonocardiales</taxon>
        <taxon>Pseudonocardiaceae</taxon>
        <taxon>Allokutzneria</taxon>
    </lineage>
</organism>
<name>A0ABP7T4M8_9PSEU</name>
<gene>
    <name evidence="3" type="ORF">GCM10022247_51360</name>
</gene>
<dbReference type="Proteomes" id="UP001501747">
    <property type="component" value="Unassembled WGS sequence"/>
</dbReference>
<evidence type="ECO:0000313" key="3">
    <source>
        <dbReference type="EMBL" id="GAA4020954.1"/>
    </source>
</evidence>
<sequence length="102" mass="10871">MVREEDVRATFAVLNARSAPPLAVNAEDVVAYGSRIRKRRKRTLAAASTGLAVAVVLAGVFLGLPEHRAPTNTTPARAPEPTSIVEPPHDPAYPEPVIPGQR</sequence>
<accession>A0ABP7T4M8</accession>
<proteinExistence type="predicted"/>
<dbReference type="EMBL" id="BAABAL010000018">
    <property type="protein sequence ID" value="GAA4020954.1"/>
    <property type="molecule type" value="Genomic_DNA"/>
</dbReference>